<reference evidence="2 3" key="1">
    <citation type="submission" date="2019-06" db="EMBL/GenBank/DDBJ databases">
        <title>Genome of Methylobacterium sp. 17Sr1-39.</title>
        <authorList>
            <person name="Seo T."/>
        </authorList>
    </citation>
    <scope>NUCLEOTIDE SEQUENCE [LARGE SCALE GENOMIC DNA]</scope>
    <source>
        <strain evidence="2 3">17Sr1-39</strain>
    </source>
</reference>
<dbReference type="AlphaFoldDB" id="A0A5C4LL43"/>
<organism evidence="2 3">
    <name type="scientific">Methylobacterium terricola</name>
    <dbReference type="NCBI Taxonomy" id="2583531"/>
    <lineage>
        <taxon>Bacteria</taxon>
        <taxon>Pseudomonadati</taxon>
        <taxon>Pseudomonadota</taxon>
        <taxon>Alphaproteobacteria</taxon>
        <taxon>Hyphomicrobiales</taxon>
        <taxon>Methylobacteriaceae</taxon>
        <taxon>Methylobacterium</taxon>
    </lineage>
</organism>
<evidence type="ECO:0000313" key="3">
    <source>
        <dbReference type="Proteomes" id="UP000305267"/>
    </source>
</evidence>
<keyword evidence="1" id="KW-1133">Transmembrane helix</keyword>
<dbReference type="Pfam" id="PF07963">
    <property type="entry name" value="N_methyl"/>
    <property type="match status" value="1"/>
</dbReference>
<proteinExistence type="predicted"/>
<accession>A0A5C4LL43</accession>
<evidence type="ECO:0000256" key="1">
    <source>
        <dbReference type="SAM" id="Phobius"/>
    </source>
</evidence>
<dbReference type="InterPro" id="IPR045584">
    <property type="entry name" value="Pilin-like"/>
</dbReference>
<keyword evidence="1" id="KW-0812">Transmembrane</keyword>
<dbReference type="SUPFAM" id="SSF54523">
    <property type="entry name" value="Pili subunits"/>
    <property type="match status" value="1"/>
</dbReference>
<dbReference type="Proteomes" id="UP000305267">
    <property type="component" value="Unassembled WGS sequence"/>
</dbReference>
<feature type="transmembrane region" description="Helical" evidence="1">
    <location>
        <begin position="27"/>
        <end position="49"/>
    </location>
</feature>
<keyword evidence="1" id="KW-0472">Membrane</keyword>
<dbReference type="InterPro" id="IPR012902">
    <property type="entry name" value="N_methyl_site"/>
</dbReference>
<name>A0A5C4LL43_9HYPH</name>
<dbReference type="EMBL" id="VDDA01000003">
    <property type="protein sequence ID" value="TNC14472.1"/>
    <property type="molecule type" value="Genomic_DNA"/>
</dbReference>
<dbReference type="NCBIfam" id="TIGR02532">
    <property type="entry name" value="IV_pilin_GFxxxE"/>
    <property type="match status" value="1"/>
</dbReference>
<comment type="caution">
    <text evidence="2">The sequence shown here is derived from an EMBL/GenBank/DDBJ whole genome shotgun (WGS) entry which is preliminary data.</text>
</comment>
<gene>
    <name evidence="2" type="ORF">FF100_09975</name>
</gene>
<sequence length="213" mass="22320">MRPSSPEGSVAAEAQAGAPVGAGDPEAGFSLIEVLVSLALCALVALLLVQTLQATGLTSRTARRLAAQEEVQLVRDHLRRALADRAGRRADGRYAPFLGLSDRLVVTVQANRDIARGSEQRLALATEPAGGGLALVETSGPAAAPGRPDRLLDRVASLSLRYFGSQGADPRPGWASTWTRRDRPPALVEVTVAFPPADPRVWPPLVLPLGSGS</sequence>
<keyword evidence="3" id="KW-1185">Reference proteome</keyword>
<evidence type="ECO:0000313" key="2">
    <source>
        <dbReference type="EMBL" id="TNC14472.1"/>
    </source>
</evidence>
<protein>
    <submittedName>
        <fullName evidence="2">Prepilin-type N-terminal cleavage/methylation domain-containing protein</fullName>
    </submittedName>
</protein>
<dbReference type="OrthoDB" id="8220660at2"/>